<evidence type="ECO:0000313" key="4">
    <source>
        <dbReference type="EMBL" id="SHG23580.1"/>
    </source>
</evidence>
<dbReference type="GO" id="GO:0006535">
    <property type="term" value="P:cysteine biosynthetic process from serine"/>
    <property type="evidence" value="ECO:0007669"/>
    <property type="project" value="InterPro"/>
</dbReference>
<dbReference type="InterPro" id="IPR050214">
    <property type="entry name" value="Cys_Synth/Cystath_Beta-Synth"/>
</dbReference>
<dbReference type="InterPro" id="IPR001216">
    <property type="entry name" value="P-phosphate_BS"/>
</dbReference>
<comment type="cofactor">
    <cofactor evidence="1">
        <name>pyridoxal 5'-phosphate</name>
        <dbReference type="ChEBI" id="CHEBI:597326"/>
    </cofactor>
</comment>
<keyword evidence="5" id="KW-1185">Reference proteome</keyword>
<dbReference type="InterPro" id="IPR036052">
    <property type="entry name" value="TrpB-like_PALP_sf"/>
</dbReference>
<dbReference type="AlphaFoldDB" id="A0A1M5I6Q0"/>
<protein>
    <submittedName>
        <fullName evidence="4">Cysteine synthase B</fullName>
    </submittedName>
</protein>
<feature type="domain" description="Tryptophan synthase beta chain-like PALP" evidence="3">
    <location>
        <begin position="23"/>
        <end position="301"/>
    </location>
</feature>
<dbReference type="GO" id="GO:0016765">
    <property type="term" value="F:transferase activity, transferring alkyl or aryl (other than methyl) groups"/>
    <property type="evidence" value="ECO:0007669"/>
    <property type="project" value="UniProtKB-ARBA"/>
</dbReference>
<dbReference type="CDD" id="cd01561">
    <property type="entry name" value="CBS_like"/>
    <property type="match status" value="1"/>
</dbReference>
<evidence type="ECO:0000256" key="1">
    <source>
        <dbReference type="ARBA" id="ARBA00001933"/>
    </source>
</evidence>
<evidence type="ECO:0000256" key="2">
    <source>
        <dbReference type="ARBA" id="ARBA00022898"/>
    </source>
</evidence>
<reference evidence="4 5" key="1">
    <citation type="submission" date="2016-11" db="EMBL/GenBank/DDBJ databases">
        <authorList>
            <person name="Jaros S."/>
            <person name="Januszkiewicz K."/>
            <person name="Wedrychowicz H."/>
        </authorList>
    </citation>
    <scope>NUCLEOTIDE SEQUENCE [LARGE SCALE GENOMIC DNA]</scope>
    <source>
        <strain evidence="4 5">DSM 21986</strain>
    </source>
</reference>
<dbReference type="EMBL" id="FQUS01000022">
    <property type="protein sequence ID" value="SHG23580.1"/>
    <property type="molecule type" value="Genomic_DNA"/>
</dbReference>
<keyword evidence="2" id="KW-0663">Pyridoxal phosphate</keyword>
<evidence type="ECO:0000259" key="3">
    <source>
        <dbReference type="Pfam" id="PF00291"/>
    </source>
</evidence>
<dbReference type="PANTHER" id="PTHR10314">
    <property type="entry name" value="CYSTATHIONINE BETA-SYNTHASE"/>
    <property type="match status" value="1"/>
</dbReference>
<dbReference type="Gene3D" id="3.40.50.1100">
    <property type="match status" value="2"/>
</dbReference>
<dbReference type="RefSeq" id="WP_073067262.1">
    <property type="nucleotide sequence ID" value="NZ_FQUS01000022.1"/>
</dbReference>
<dbReference type="InterPro" id="IPR001926">
    <property type="entry name" value="TrpB-like_PALP"/>
</dbReference>
<dbReference type="STRING" id="1194090.SAMN05443144_12235"/>
<dbReference type="SUPFAM" id="SSF53686">
    <property type="entry name" value="Tryptophan synthase beta subunit-like PLP-dependent enzymes"/>
    <property type="match status" value="1"/>
</dbReference>
<dbReference type="Proteomes" id="UP000184041">
    <property type="component" value="Unassembled WGS sequence"/>
</dbReference>
<dbReference type="Pfam" id="PF00291">
    <property type="entry name" value="PALP"/>
    <property type="match status" value="1"/>
</dbReference>
<proteinExistence type="predicted"/>
<dbReference type="OrthoDB" id="9808024at2"/>
<sequence length="314" mass="34743">MQTPDLIENQNVTLEQNIARLDNYIGHTPLFPIQNLHTSEQVSIFAKLEWQQFGGSVKTRPAYRIIRDAVSSGKLYKGKQLLDASSGNTGIAYAHLGAAMGIPVTLCLPENASEERKQILRALDVNLVLTSRSGGTDEAQEVARSMYERQPDKYYYADQYSNPSNWKAHYDTTGPEILDQTDYGITHYIAGLGTTGTFTGTGRFLKEYKKNIRLIALQPDLAMHGLEGWKHLETAHTPAIYDASVADEVRRVSTEQAHQLVRLTAQKEGLLISPSSAANLAGALELAEELDEGVIVTIFPDDLSKYGEISNQLF</sequence>
<name>A0A1M5I6Q0_9BACT</name>
<accession>A0A1M5I6Q0</accession>
<evidence type="ECO:0000313" key="5">
    <source>
        <dbReference type="Proteomes" id="UP000184041"/>
    </source>
</evidence>
<gene>
    <name evidence="4" type="ORF">SAMN05443144_12235</name>
</gene>
<organism evidence="4 5">
    <name type="scientific">Fodinibius roseus</name>
    <dbReference type="NCBI Taxonomy" id="1194090"/>
    <lineage>
        <taxon>Bacteria</taxon>
        <taxon>Pseudomonadati</taxon>
        <taxon>Balneolota</taxon>
        <taxon>Balneolia</taxon>
        <taxon>Balneolales</taxon>
        <taxon>Balneolaceae</taxon>
        <taxon>Fodinibius</taxon>
    </lineage>
</organism>
<dbReference type="PROSITE" id="PS00901">
    <property type="entry name" value="CYS_SYNTHASE"/>
    <property type="match status" value="1"/>
</dbReference>